<feature type="signal peptide" evidence="4">
    <location>
        <begin position="1"/>
        <end position="21"/>
    </location>
</feature>
<dbReference type="EMBL" id="MU150356">
    <property type="protein sequence ID" value="KAF9457873.1"/>
    <property type="molecule type" value="Genomic_DNA"/>
</dbReference>
<comment type="caution">
    <text evidence="5">The sequence shown here is derived from an EMBL/GenBank/DDBJ whole genome shotgun (WGS) entry which is preliminary data.</text>
</comment>
<dbReference type="Gene3D" id="2.40.40.10">
    <property type="entry name" value="RlpA-like domain"/>
    <property type="match status" value="1"/>
</dbReference>
<name>A0A9P5XW48_9AGAR</name>
<comment type="subcellular location">
    <subcellularLocation>
        <location evidence="1">Secreted</location>
    </subcellularLocation>
</comment>
<dbReference type="InterPro" id="IPR036908">
    <property type="entry name" value="RlpA-like_sf"/>
</dbReference>
<feature type="chain" id="PRO_5040402510" evidence="4">
    <location>
        <begin position="22"/>
        <end position="147"/>
    </location>
</feature>
<accession>A0A9P5XW48</accession>
<dbReference type="SUPFAM" id="SSF50685">
    <property type="entry name" value="Barwin-like endoglucanases"/>
    <property type="match status" value="1"/>
</dbReference>
<dbReference type="OrthoDB" id="4898945at2759"/>
<keyword evidence="3" id="KW-0964">Secreted</keyword>
<dbReference type="CDD" id="cd22778">
    <property type="entry name" value="DPBB_CEPL-like"/>
    <property type="match status" value="1"/>
</dbReference>
<keyword evidence="4" id="KW-0732">Signal</keyword>
<evidence type="ECO:0000256" key="4">
    <source>
        <dbReference type="SAM" id="SignalP"/>
    </source>
</evidence>
<dbReference type="InterPro" id="IPR010829">
    <property type="entry name" value="Cerato-platanin"/>
</dbReference>
<protein>
    <submittedName>
        <fullName evidence="5">Cerato-platanin</fullName>
    </submittedName>
</protein>
<evidence type="ECO:0000313" key="6">
    <source>
        <dbReference type="Proteomes" id="UP000807353"/>
    </source>
</evidence>
<organism evidence="5 6">
    <name type="scientific">Collybia nuda</name>
    <dbReference type="NCBI Taxonomy" id="64659"/>
    <lineage>
        <taxon>Eukaryota</taxon>
        <taxon>Fungi</taxon>
        <taxon>Dikarya</taxon>
        <taxon>Basidiomycota</taxon>
        <taxon>Agaricomycotina</taxon>
        <taxon>Agaricomycetes</taxon>
        <taxon>Agaricomycetidae</taxon>
        <taxon>Agaricales</taxon>
        <taxon>Tricholomatineae</taxon>
        <taxon>Clitocybaceae</taxon>
        <taxon>Collybia</taxon>
    </lineage>
</organism>
<dbReference type="Pfam" id="PF07249">
    <property type="entry name" value="Cerato-platanin"/>
    <property type="match status" value="1"/>
</dbReference>
<reference evidence="5" key="1">
    <citation type="submission" date="2020-11" db="EMBL/GenBank/DDBJ databases">
        <authorList>
            <consortium name="DOE Joint Genome Institute"/>
            <person name="Ahrendt S."/>
            <person name="Riley R."/>
            <person name="Andreopoulos W."/>
            <person name="Labutti K."/>
            <person name="Pangilinan J."/>
            <person name="Ruiz-Duenas F.J."/>
            <person name="Barrasa J.M."/>
            <person name="Sanchez-Garcia M."/>
            <person name="Camarero S."/>
            <person name="Miyauchi S."/>
            <person name="Serrano A."/>
            <person name="Linde D."/>
            <person name="Babiker R."/>
            <person name="Drula E."/>
            <person name="Ayuso-Fernandez I."/>
            <person name="Pacheco R."/>
            <person name="Padilla G."/>
            <person name="Ferreira P."/>
            <person name="Barriuso J."/>
            <person name="Kellner H."/>
            <person name="Castanera R."/>
            <person name="Alfaro M."/>
            <person name="Ramirez L."/>
            <person name="Pisabarro A.G."/>
            <person name="Kuo A."/>
            <person name="Tritt A."/>
            <person name="Lipzen A."/>
            <person name="He G."/>
            <person name="Yan M."/>
            <person name="Ng V."/>
            <person name="Cullen D."/>
            <person name="Martin F."/>
            <person name="Rosso M.-N."/>
            <person name="Henrissat B."/>
            <person name="Hibbett D."/>
            <person name="Martinez A.T."/>
            <person name="Grigoriev I.V."/>
        </authorList>
    </citation>
    <scope>NUCLEOTIDE SEQUENCE</scope>
    <source>
        <strain evidence="5">CBS 247.69</strain>
    </source>
</reference>
<evidence type="ECO:0000313" key="5">
    <source>
        <dbReference type="EMBL" id="KAF9457873.1"/>
    </source>
</evidence>
<evidence type="ECO:0000256" key="1">
    <source>
        <dbReference type="ARBA" id="ARBA00004613"/>
    </source>
</evidence>
<dbReference type="AlphaFoldDB" id="A0A9P5XW48"/>
<evidence type="ECO:0000256" key="2">
    <source>
        <dbReference type="ARBA" id="ARBA00010421"/>
    </source>
</evidence>
<dbReference type="Proteomes" id="UP000807353">
    <property type="component" value="Unassembled WGS sequence"/>
</dbReference>
<comment type="similarity">
    <text evidence="2">Belongs to the cerato-platanin family.</text>
</comment>
<proteinExistence type="inferred from homology"/>
<keyword evidence="6" id="KW-1185">Reference proteome</keyword>
<dbReference type="GO" id="GO:0005576">
    <property type="term" value="C:extracellular region"/>
    <property type="evidence" value="ECO:0007669"/>
    <property type="project" value="UniProtKB-SubCell"/>
</dbReference>
<gene>
    <name evidence="5" type="ORF">BDZ94DRAFT_164173</name>
</gene>
<sequence>MKFSVTLAPLVLSLLPSLASAISLAYDPVYDNAQGSLTTVACSDGDNGLIRRGFTTFGSLPKFPHIGAAAVVTGWNSAACGTCWKLTYENSDGESKSINVLAIDAAGSGAGFNVALAAMNELTGGNAMQLGRVEVESEQMDASVCGL</sequence>
<evidence type="ECO:0000256" key="3">
    <source>
        <dbReference type="ARBA" id="ARBA00022525"/>
    </source>
</evidence>